<reference evidence="7 8" key="1">
    <citation type="submission" date="2022-10" db="EMBL/GenBank/DDBJ databases">
        <authorList>
            <person name="Xie J."/>
            <person name="Shen N."/>
        </authorList>
    </citation>
    <scope>NUCLEOTIDE SEQUENCE [LARGE SCALE GENOMIC DNA]</scope>
    <source>
        <strain evidence="7 8">YIM65594</strain>
    </source>
</reference>
<name>A0ABU6F6P3_9ACTN</name>
<comment type="caution">
    <text evidence="7">The sequence shown here is derived from an EMBL/GenBank/DDBJ whole genome shotgun (WGS) entry which is preliminary data.</text>
</comment>
<feature type="transmembrane region" description="Helical" evidence="6">
    <location>
        <begin position="20"/>
        <end position="38"/>
    </location>
</feature>
<dbReference type="EMBL" id="JAOZYC010000108">
    <property type="protein sequence ID" value="MEB8339030.1"/>
    <property type="molecule type" value="Genomic_DNA"/>
</dbReference>
<sequence>MDGHNASESLRKTLTWRDGFAIALVIPNGLLLTVGYAIGAIGAWTAIAIWVGGALVGLLQNMLFSETAAMFPGMSGGVSRYAIEGWKRYFAPLGAVASFGYWIGWSFSIAVNGAAIGTLVTTQWLPGLPSFPLLGHEVGGTEMIAVLAIAAGWACNYFGARLTAVTSKVVSAVVLCGLVVVVAAPLVRSASWDVDRLTWFHGGSWMTIVVWYYVTCWTTYGTEICASFAPEYRDTVRDTAKALRATSLVSLGLFLVVPLAMTGSVGEKAIAADPVGAFALAFEKALGGMAPLGVGILVVSMFLGMVATTADGGRALYGLAREGMTLRQLDRLNRWGVPGRALTLDAVVNAAIVLLLGEPLSILLASNFGYLTAVTLAIAAFLLLRRDRPNWTRPIRRRRAWIPVAWGLLALNVFVVAIGVTHPSLAGYGGIGDTLVGVAILLISVGLYGYRCLVQDRRPIAWRIETPDMPVSRTDEPIRTK</sequence>
<feature type="transmembrane region" description="Helical" evidence="6">
    <location>
        <begin position="337"/>
        <end position="356"/>
    </location>
</feature>
<dbReference type="PIRSF" id="PIRSF006060">
    <property type="entry name" value="AA_transporter"/>
    <property type="match status" value="1"/>
</dbReference>
<dbReference type="PANTHER" id="PTHR42770:SF7">
    <property type="entry name" value="MEMBRANE PROTEIN"/>
    <property type="match status" value="1"/>
</dbReference>
<accession>A0ABU6F6P3</accession>
<keyword evidence="5 6" id="KW-0472">Membrane</keyword>
<dbReference type="PANTHER" id="PTHR42770">
    <property type="entry name" value="AMINO ACID TRANSPORTER-RELATED"/>
    <property type="match status" value="1"/>
</dbReference>
<feature type="transmembrane region" description="Helical" evidence="6">
    <location>
        <begin position="242"/>
        <end position="261"/>
    </location>
</feature>
<evidence type="ECO:0000256" key="3">
    <source>
        <dbReference type="ARBA" id="ARBA00022692"/>
    </source>
</evidence>
<evidence type="ECO:0000256" key="2">
    <source>
        <dbReference type="ARBA" id="ARBA00022475"/>
    </source>
</evidence>
<feature type="transmembrane region" description="Helical" evidence="6">
    <location>
        <begin position="426"/>
        <end position="450"/>
    </location>
</feature>
<feature type="transmembrane region" description="Helical" evidence="6">
    <location>
        <begin position="210"/>
        <end position="230"/>
    </location>
</feature>
<dbReference type="Pfam" id="PF13520">
    <property type="entry name" value="AA_permease_2"/>
    <property type="match status" value="1"/>
</dbReference>
<keyword evidence="8" id="KW-1185">Reference proteome</keyword>
<evidence type="ECO:0000256" key="1">
    <source>
        <dbReference type="ARBA" id="ARBA00004651"/>
    </source>
</evidence>
<feature type="transmembrane region" description="Helical" evidence="6">
    <location>
        <begin position="292"/>
        <end position="317"/>
    </location>
</feature>
<comment type="subcellular location">
    <subcellularLocation>
        <location evidence="1">Cell membrane</location>
        <topology evidence="1">Multi-pass membrane protein</topology>
    </subcellularLocation>
</comment>
<evidence type="ECO:0000313" key="8">
    <source>
        <dbReference type="Proteomes" id="UP001354931"/>
    </source>
</evidence>
<feature type="transmembrane region" description="Helical" evidence="6">
    <location>
        <begin position="140"/>
        <end position="158"/>
    </location>
</feature>
<feature type="transmembrane region" description="Helical" evidence="6">
    <location>
        <begin position="400"/>
        <end position="420"/>
    </location>
</feature>
<evidence type="ECO:0000313" key="7">
    <source>
        <dbReference type="EMBL" id="MEB8339030.1"/>
    </source>
</evidence>
<evidence type="ECO:0000256" key="4">
    <source>
        <dbReference type="ARBA" id="ARBA00022989"/>
    </source>
</evidence>
<keyword evidence="3 6" id="KW-0812">Transmembrane</keyword>
<feature type="transmembrane region" description="Helical" evidence="6">
    <location>
        <begin position="170"/>
        <end position="190"/>
    </location>
</feature>
<dbReference type="Gene3D" id="1.20.1740.10">
    <property type="entry name" value="Amino acid/polyamine transporter I"/>
    <property type="match status" value="1"/>
</dbReference>
<protein>
    <submittedName>
        <fullName evidence="7">APC family permease</fullName>
    </submittedName>
</protein>
<evidence type="ECO:0000256" key="5">
    <source>
        <dbReference type="ARBA" id="ARBA00023136"/>
    </source>
</evidence>
<feature type="transmembrane region" description="Helical" evidence="6">
    <location>
        <begin position="44"/>
        <end position="64"/>
    </location>
</feature>
<dbReference type="RefSeq" id="WP_326016916.1">
    <property type="nucleotide sequence ID" value="NZ_JAOZYC010000108.1"/>
</dbReference>
<keyword evidence="4 6" id="KW-1133">Transmembrane helix</keyword>
<gene>
    <name evidence="7" type="ORF">OKJ99_16180</name>
</gene>
<dbReference type="InterPro" id="IPR002293">
    <property type="entry name" value="AA/rel_permease1"/>
</dbReference>
<dbReference type="Proteomes" id="UP001354931">
    <property type="component" value="Unassembled WGS sequence"/>
</dbReference>
<evidence type="ECO:0000256" key="6">
    <source>
        <dbReference type="SAM" id="Phobius"/>
    </source>
</evidence>
<keyword evidence="2" id="KW-1003">Cell membrane</keyword>
<organism evidence="7 8">
    <name type="scientific">Streptomyces endophyticus</name>
    <dbReference type="NCBI Taxonomy" id="714166"/>
    <lineage>
        <taxon>Bacteria</taxon>
        <taxon>Bacillati</taxon>
        <taxon>Actinomycetota</taxon>
        <taxon>Actinomycetes</taxon>
        <taxon>Kitasatosporales</taxon>
        <taxon>Streptomycetaceae</taxon>
        <taxon>Streptomyces</taxon>
    </lineage>
</organism>
<proteinExistence type="predicted"/>
<dbReference type="InterPro" id="IPR050367">
    <property type="entry name" value="APC_superfamily"/>
</dbReference>
<feature type="transmembrane region" description="Helical" evidence="6">
    <location>
        <begin position="89"/>
        <end position="120"/>
    </location>
</feature>
<feature type="transmembrane region" description="Helical" evidence="6">
    <location>
        <begin position="362"/>
        <end position="384"/>
    </location>
</feature>